<comment type="caution">
    <text evidence="2">The sequence shown here is derived from an EMBL/GenBank/DDBJ whole genome shotgun (WGS) entry which is preliminary data.</text>
</comment>
<protein>
    <recommendedName>
        <fullName evidence="1">UGSC-like domain-containing protein</fullName>
    </recommendedName>
</protein>
<accession>A0ABV6LXZ9</accession>
<gene>
    <name evidence="2" type="ORF">ACFFIA_06420</name>
</gene>
<evidence type="ECO:0000313" key="2">
    <source>
        <dbReference type="EMBL" id="MFC0527290.1"/>
    </source>
</evidence>
<sequence>MTQTQPRVQAAPSTQTLTIVNPVATPRSHAGGDRFPPAPRPATLDGATVALYWNGKQNGLDALARARELIAERFTGVTFVELTGALGGTTRYLDDEQLAFIERQVDAVVATTADCGSCCSWLVRDLCEVERRGVPAIGYTAAIFDEDARFSAKTFGVPEACPLIVPDCFSNKGTDEIRTMVDDSFDELVELLTTPRAVYDVLPEFDSMVLEGAPELHFDGADLMDAFDAMQRRFVANGWSDGLPLVPPTRRKVAAMVEASGLDGAHEVGDFAPGFGIGTVEKIAANAVMAGCRPEAMPVLMAVMECVLDPSIGLRTWAMSTGPQAPLILVSGPIADEIGMNRGICALGPGSISEVNVAIGRALRLVMMNVGLSYPGITDMDTIGTPMKFSACVAENEERTPWEPWRVQQGFAREQSTVTVNVPYGMTEFFDFQNSDPDKLVESWSTLTAHAVGTPSAGAWLIKKDAPLSAGYPFHGAFSNMLLMAPDHAAAFADAGWGPAEIREAIHRRTKLPFRQVMLNQSMPAFEISHPELRWLLDAPETPVTVNPSADCFEFFVVGAKAGRSQFCFGGTNSVTRPVAKP</sequence>
<keyword evidence="3" id="KW-1185">Reference proteome</keyword>
<dbReference type="Pfam" id="PF24696">
    <property type="entry name" value="UGSC"/>
    <property type="match status" value="1"/>
</dbReference>
<dbReference type="InterPro" id="IPR057767">
    <property type="entry name" value="UGSC-like_dom"/>
</dbReference>
<proteinExistence type="predicted"/>
<reference evidence="2 3" key="1">
    <citation type="submission" date="2024-09" db="EMBL/GenBank/DDBJ databases">
        <authorList>
            <person name="Sun Q."/>
            <person name="Mori K."/>
        </authorList>
    </citation>
    <scope>NUCLEOTIDE SEQUENCE [LARGE SCALE GENOMIC DNA]</scope>
    <source>
        <strain evidence="2 3">TBRC 3947</strain>
    </source>
</reference>
<evidence type="ECO:0000313" key="3">
    <source>
        <dbReference type="Proteomes" id="UP001589867"/>
    </source>
</evidence>
<dbReference type="EMBL" id="JBHLUH010000007">
    <property type="protein sequence ID" value="MFC0527290.1"/>
    <property type="molecule type" value="Genomic_DNA"/>
</dbReference>
<organism evidence="2 3">
    <name type="scientific">Phytohabitans kaempferiae</name>
    <dbReference type="NCBI Taxonomy" id="1620943"/>
    <lineage>
        <taxon>Bacteria</taxon>
        <taxon>Bacillati</taxon>
        <taxon>Actinomycetota</taxon>
        <taxon>Actinomycetes</taxon>
        <taxon>Micromonosporales</taxon>
        <taxon>Micromonosporaceae</taxon>
    </lineage>
</organism>
<dbReference type="RefSeq" id="WP_377246896.1">
    <property type="nucleotide sequence ID" value="NZ_JBHLUH010000007.1"/>
</dbReference>
<evidence type="ECO:0000259" key="1">
    <source>
        <dbReference type="Pfam" id="PF24696"/>
    </source>
</evidence>
<feature type="domain" description="UGSC-like" evidence="1">
    <location>
        <begin position="25"/>
        <end position="193"/>
    </location>
</feature>
<dbReference type="Proteomes" id="UP001589867">
    <property type="component" value="Unassembled WGS sequence"/>
</dbReference>
<name>A0ABV6LXZ9_9ACTN</name>